<dbReference type="Proteomes" id="UP000030004">
    <property type="component" value="Unassembled WGS sequence"/>
</dbReference>
<dbReference type="Pfam" id="PF06808">
    <property type="entry name" value="DctM"/>
    <property type="match status" value="1"/>
</dbReference>
<feature type="transmembrane region" description="Helical" evidence="7">
    <location>
        <begin position="95"/>
        <end position="117"/>
    </location>
</feature>
<organism evidence="9 10">
    <name type="scientific">Pseudooceanicola atlanticus</name>
    <dbReference type="NCBI Taxonomy" id="1461694"/>
    <lineage>
        <taxon>Bacteria</taxon>
        <taxon>Pseudomonadati</taxon>
        <taxon>Pseudomonadota</taxon>
        <taxon>Alphaproteobacteria</taxon>
        <taxon>Rhodobacterales</taxon>
        <taxon>Paracoccaceae</taxon>
        <taxon>Pseudooceanicola</taxon>
    </lineage>
</organism>
<keyword evidence="6 7" id="KW-0472">Membrane</keyword>
<comment type="similarity">
    <text evidence="7">Belongs to the TRAP transporter large permease family.</text>
</comment>
<evidence type="ECO:0000256" key="3">
    <source>
        <dbReference type="ARBA" id="ARBA00022519"/>
    </source>
</evidence>
<feature type="transmembrane region" description="Helical" evidence="7">
    <location>
        <begin position="397"/>
        <end position="418"/>
    </location>
</feature>
<name>A0A0A0E9W3_9RHOB</name>
<dbReference type="InterPro" id="IPR010656">
    <property type="entry name" value="DctM"/>
</dbReference>
<dbReference type="RefSeq" id="WP_043752993.1">
    <property type="nucleotide sequence ID" value="NZ_AQQX01000012.1"/>
</dbReference>
<dbReference type="GO" id="GO:0022857">
    <property type="term" value="F:transmembrane transporter activity"/>
    <property type="evidence" value="ECO:0007669"/>
    <property type="project" value="UniProtKB-UniRule"/>
</dbReference>
<comment type="caution">
    <text evidence="9">The sequence shown here is derived from an EMBL/GenBank/DDBJ whole genome shotgun (WGS) entry which is preliminary data.</text>
</comment>
<comment type="subunit">
    <text evidence="7">The complex comprises the extracytoplasmic solute receptor protein and the two transmembrane proteins.</text>
</comment>
<dbReference type="STRING" id="1461694.ATO9_18865"/>
<evidence type="ECO:0000256" key="4">
    <source>
        <dbReference type="ARBA" id="ARBA00022692"/>
    </source>
</evidence>
<keyword evidence="3 7" id="KW-0997">Cell inner membrane</keyword>
<feature type="transmembrane region" description="Helical" evidence="7">
    <location>
        <begin position="361"/>
        <end position="385"/>
    </location>
</feature>
<evidence type="ECO:0000313" key="10">
    <source>
        <dbReference type="Proteomes" id="UP000030004"/>
    </source>
</evidence>
<gene>
    <name evidence="9" type="ORF">ATO9_18865</name>
</gene>
<feature type="transmembrane region" description="Helical" evidence="7">
    <location>
        <begin position="308"/>
        <end position="331"/>
    </location>
</feature>
<dbReference type="GO" id="GO:0005886">
    <property type="term" value="C:plasma membrane"/>
    <property type="evidence" value="ECO:0007669"/>
    <property type="project" value="UniProtKB-SubCell"/>
</dbReference>
<keyword evidence="10" id="KW-1185">Reference proteome</keyword>
<evidence type="ECO:0000256" key="1">
    <source>
        <dbReference type="ARBA" id="ARBA00004429"/>
    </source>
</evidence>
<comment type="subcellular location">
    <subcellularLocation>
        <location evidence="1 7">Cell inner membrane</location>
        <topology evidence="1 7">Multi-pass membrane protein</topology>
    </subcellularLocation>
</comment>
<feature type="transmembrane region" description="Helical" evidence="7">
    <location>
        <begin position="221"/>
        <end position="239"/>
    </location>
</feature>
<dbReference type="eggNOG" id="COG1593">
    <property type="taxonomic scope" value="Bacteria"/>
</dbReference>
<evidence type="ECO:0000259" key="8">
    <source>
        <dbReference type="Pfam" id="PF06808"/>
    </source>
</evidence>
<feature type="transmembrane region" description="Helical" evidence="7">
    <location>
        <begin position="338"/>
        <end position="355"/>
    </location>
</feature>
<comment type="function">
    <text evidence="7">Part of the tripartite ATP-independent periplasmic (TRAP) transport system.</text>
</comment>
<keyword evidence="5 7" id="KW-1133">Transmembrane helix</keyword>
<dbReference type="PANTHER" id="PTHR33362:SF5">
    <property type="entry name" value="C4-DICARBOXYLATE TRAP TRANSPORTER LARGE PERMEASE PROTEIN DCTM"/>
    <property type="match status" value="1"/>
</dbReference>
<dbReference type="PIRSF" id="PIRSF006066">
    <property type="entry name" value="HI0050"/>
    <property type="match status" value="1"/>
</dbReference>
<feature type="transmembrane region" description="Helical" evidence="7">
    <location>
        <begin position="281"/>
        <end position="302"/>
    </location>
</feature>
<keyword evidence="7" id="KW-0813">Transport</keyword>
<sequence>MEFLAPVSLLLAGLLVVGMPIGFAMGIAGTVGLYLIGGLNLALGILSVAPYRNTASWLLTAIPLFILMAEILSASRISSDMFRAANRWVGHLPGGLAVATVFTSAGFGAVSGSSTAATATMARTVAPEAEKYGYDRGMIVGTVAAAGTLSIMIPPSVVLMVYGIITETSIGGLFIAGILPGLITALSFAGITMVWATLNRDLAPPVQSHGWRERFASLRDIWPVVLLFVFVVAGIYSGAVTVTEAAAVGCFGAIMIAAGLLRRMGWREFMGALERTTRPTAMIFTIIIGAHIFGYFVTLTMAPQALVSYVQGLEIGPGVVILILILIYILLGCVMDQLAILILTMPIVFPMVMELGYSPIWFGILVTKTVEIGLITPPIGMNVFVASSITGVPLKRVFVGVLPFVLAEFAVLALIAFFPEIVTVFSGEY</sequence>
<dbReference type="NCBIfam" id="TIGR00786">
    <property type="entry name" value="dctM"/>
    <property type="match status" value="1"/>
</dbReference>
<dbReference type="InterPro" id="IPR004681">
    <property type="entry name" value="TRAP_DctM"/>
</dbReference>
<protein>
    <recommendedName>
        <fullName evidence="7">TRAP transporter large permease protein</fullName>
    </recommendedName>
</protein>
<feature type="transmembrane region" description="Helical" evidence="7">
    <location>
        <begin position="245"/>
        <end position="261"/>
    </location>
</feature>
<keyword evidence="4 7" id="KW-0812">Transmembrane</keyword>
<evidence type="ECO:0000256" key="5">
    <source>
        <dbReference type="ARBA" id="ARBA00022989"/>
    </source>
</evidence>
<evidence type="ECO:0000256" key="7">
    <source>
        <dbReference type="RuleBase" id="RU369079"/>
    </source>
</evidence>
<dbReference type="EMBL" id="AQQX01000012">
    <property type="protein sequence ID" value="KGM47254.1"/>
    <property type="molecule type" value="Genomic_DNA"/>
</dbReference>
<evidence type="ECO:0000313" key="9">
    <source>
        <dbReference type="EMBL" id="KGM47254.1"/>
    </source>
</evidence>
<reference evidence="9 10" key="1">
    <citation type="journal article" date="2015" name="Antonie Van Leeuwenhoek">
        <title>Pseudooceanicola atlanticus gen. nov. sp. nov., isolated from surface seawater of the Atlantic Ocean and reclassification of Oceanicola batsensis, Oceanicola marinus, Oceanicola nitratireducens, Oceanicola nanhaiensis, Oceanicola antarcticus and Oceanicola flagellatus, as Pseudooceanicola batsensis comb. nov., Pseudooceanicola marinus comb. nov., Pseudooceanicola nitratireducens comb. nov., Pseudooceanicola nanhaiensis comb. nov., Pseudooceanicola antarcticus comb. nov., and Pseudooceanicola flagellatus comb. nov.</title>
        <authorList>
            <person name="Lai Q."/>
            <person name="Li G."/>
            <person name="Liu X."/>
            <person name="Du Y."/>
            <person name="Sun F."/>
            <person name="Shao Z."/>
        </authorList>
    </citation>
    <scope>NUCLEOTIDE SEQUENCE [LARGE SCALE GENOMIC DNA]</scope>
    <source>
        <strain evidence="9 10">22II-s11g</strain>
    </source>
</reference>
<feature type="transmembrane region" description="Helical" evidence="7">
    <location>
        <begin position="138"/>
        <end position="165"/>
    </location>
</feature>
<evidence type="ECO:0000256" key="6">
    <source>
        <dbReference type="ARBA" id="ARBA00023136"/>
    </source>
</evidence>
<evidence type="ECO:0000256" key="2">
    <source>
        <dbReference type="ARBA" id="ARBA00022475"/>
    </source>
</evidence>
<dbReference type="PANTHER" id="PTHR33362">
    <property type="entry name" value="SIALIC ACID TRAP TRANSPORTER PERMEASE PROTEIN SIAT-RELATED"/>
    <property type="match status" value="1"/>
</dbReference>
<feature type="transmembrane region" description="Helical" evidence="7">
    <location>
        <begin position="28"/>
        <end position="49"/>
    </location>
</feature>
<dbReference type="OrthoDB" id="9790209at2"/>
<feature type="transmembrane region" description="Helical" evidence="7">
    <location>
        <begin position="56"/>
        <end position="75"/>
    </location>
</feature>
<feature type="domain" description="TRAP C4-dicarboxylate transport system permease DctM subunit" evidence="8">
    <location>
        <begin position="10"/>
        <end position="421"/>
    </location>
</feature>
<feature type="transmembrane region" description="Helical" evidence="7">
    <location>
        <begin position="171"/>
        <end position="198"/>
    </location>
</feature>
<proteinExistence type="inferred from homology"/>
<dbReference type="AlphaFoldDB" id="A0A0A0E9W3"/>
<keyword evidence="2" id="KW-1003">Cell membrane</keyword>
<accession>A0A0A0E9W3</accession>